<evidence type="ECO:0000313" key="1">
    <source>
        <dbReference type="EMBL" id="CAD6493672.1"/>
    </source>
</evidence>
<accession>A0A811TDC5</accession>
<dbReference type="AlphaFoldDB" id="A0A811TDC5"/>
<reference evidence="1" key="1">
    <citation type="submission" date="2020-10" db="EMBL/GenBank/DDBJ databases">
        <authorList>
            <person name="Hahn C.J."/>
            <person name="Laso-Perez R."/>
            <person name="Vulcano F."/>
            <person name="Vaziourakis K.-M."/>
            <person name="Stokke R."/>
            <person name="Steen I.H."/>
            <person name="Teske A."/>
            <person name="Boetius A."/>
            <person name="Liebeke M."/>
            <person name="Amann R."/>
            <person name="Knittel K."/>
        </authorList>
    </citation>
    <scope>NUCLEOTIDE SEQUENCE</scope>
    <source>
        <strain evidence="1">Gfbio:e3339647-f889-4370-9287-4fb5cb688e4c:AG392O15_GoMArc1</strain>
    </source>
</reference>
<protein>
    <submittedName>
        <fullName evidence="1">Uncharacterized protein</fullName>
    </submittedName>
</protein>
<sequence>MSIVDIEVVSKEQNSFIRSCNVKVDGRTIVTPTRAIGITKSNRGELDIASPLINNKFVPFGEVYARVTLNDLSKIIDDDYAGQKFSLGLATRLNQLRESGAVPYLMLSLVDNDHNPYNQMPPPQILNLLFNLIWGTQNNNIVVPPILGVLPNEKQFVDFIDAIEERQKASIDRKDHPIMAVVPLSYRLITPEILERYWNIGCRIFAFNFENKKYGAFGYVIEKLHSELNRFSKRDKENYIIHALNPKFKTGRGDTSRINNLLGSGFGFDSYGPNHGAPLRWIPPPTPPLEANSLFDSKTYGFFSLSDISISKDIVQEEILNTNAFRNVDFDSIADQSSAKVRKIRSSYNLEKTLIELRNFPELIDNEELIKHFSEKNRIQNEIKLMKNVAGNVLIAKHQRTLGWFE</sequence>
<dbReference type="EMBL" id="CAJHIO010000037">
    <property type="protein sequence ID" value="CAD6493672.1"/>
    <property type="molecule type" value="Genomic_DNA"/>
</dbReference>
<dbReference type="Proteomes" id="UP000610373">
    <property type="component" value="Unassembled WGS sequence"/>
</dbReference>
<name>A0A811TDC5_9EURY</name>
<proteinExistence type="predicted"/>
<evidence type="ECO:0000313" key="2">
    <source>
        <dbReference type="Proteomes" id="UP000610373"/>
    </source>
</evidence>
<gene>
    <name evidence="1" type="ORF">CHKLHMKO_00515</name>
</gene>
<comment type="caution">
    <text evidence="1">The sequence shown here is derived from an EMBL/GenBank/DDBJ whole genome shotgun (WGS) entry which is preliminary data.</text>
</comment>
<organism evidence="1 2">
    <name type="scientific">Candidatus Argoarchaeum ethanivorans</name>
    <dbReference type="NCBI Taxonomy" id="2608793"/>
    <lineage>
        <taxon>Archaea</taxon>
        <taxon>Methanobacteriati</taxon>
        <taxon>Methanobacteriota</taxon>
        <taxon>Stenosarchaea group</taxon>
        <taxon>Methanomicrobia</taxon>
        <taxon>Methanosarcinales</taxon>
        <taxon>Methanosarcinales incertae sedis</taxon>
        <taxon>GOM Arc I cluster</taxon>
        <taxon>Candidatus Argoarchaeum</taxon>
    </lineage>
</organism>